<dbReference type="EMBL" id="BK015472">
    <property type="protein sequence ID" value="DAE08680.1"/>
    <property type="molecule type" value="Genomic_DNA"/>
</dbReference>
<accession>A0A8S5PPI3</accession>
<proteinExistence type="predicted"/>
<name>A0A8S5PPI3_9CAUD</name>
<protein>
    <submittedName>
        <fullName evidence="1">Uncharacterized protein</fullName>
    </submittedName>
</protein>
<sequence>MKTIHCRDMPFLSIRPQSMLFWSVRLLSITSQLRV</sequence>
<reference evidence="1" key="1">
    <citation type="journal article" date="2021" name="Proc. Natl. Acad. Sci. U.S.A.">
        <title>A Catalog of Tens of Thousands of Viruses from Human Metagenomes Reveals Hidden Associations with Chronic Diseases.</title>
        <authorList>
            <person name="Tisza M.J."/>
            <person name="Buck C.B."/>
        </authorList>
    </citation>
    <scope>NUCLEOTIDE SEQUENCE</scope>
    <source>
        <strain evidence="1">CtwwN25</strain>
    </source>
</reference>
<organism evidence="1">
    <name type="scientific">Myoviridae sp. ctwwN25</name>
    <dbReference type="NCBI Taxonomy" id="2825209"/>
    <lineage>
        <taxon>Viruses</taxon>
        <taxon>Duplodnaviria</taxon>
        <taxon>Heunggongvirae</taxon>
        <taxon>Uroviricota</taxon>
        <taxon>Caudoviricetes</taxon>
    </lineage>
</organism>
<evidence type="ECO:0000313" key="1">
    <source>
        <dbReference type="EMBL" id="DAE08680.1"/>
    </source>
</evidence>